<comment type="caution">
    <text evidence="9">The sequence shown here is derived from an EMBL/GenBank/DDBJ whole genome shotgun (WGS) entry which is preliminary data.</text>
</comment>
<sequence length="480" mass="50787">MALVLLFVALAIRAWDFGNPVIDADEQYYLLVGDRMLHGAVPYIDLWDRKPVGLFALFAAIRLLPGDGILAYQLLATLAAWGTALVVVVAAATVGANRRGAIAAGILYLAGLSLLSGGGGQAPVFYNLPMAVAALLTLRLPAKAALGRVGAIIASGTIACLLAGLAIQLKYTPMFEGAAFGLAHLWFLRRAGARPAMICGAALLWTAMGLAPTLAAIGWYLAKGPAAFAAFWFANVTSIALRPGYPIGRLAIRLAGIAGQLLPLLVAAAVSWHRRPRAGQAAETMGIALAWTAAALVGFLVIGTFFDHYGLPLVAPLAILAAPALGRSRGLLAFALAVPAVILIADRVTQPDQRNDARAVAAVVAANSGGGCPYVFVGPSILYHLARTCVPTPYAFPNLLAYATEQGAIGVDQPTEVRRIMAGRPPLVVTSDRRATIYNPGTVRVMKAALARDYRRVFARSRGKWHMVVYLRNDRRYVRP</sequence>
<feature type="transmembrane region" description="Helical" evidence="8">
    <location>
        <begin position="70"/>
        <end position="94"/>
    </location>
</feature>
<feature type="transmembrane region" description="Helical" evidence="8">
    <location>
        <begin position="250"/>
        <end position="272"/>
    </location>
</feature>
<evidence type="ECO:0000256" key="5">
    <source>
        <dbReference type="ARBA" id="ARBA00022692"/>
    </source>
</evidence>
<accession>A0A5C6ULM4</accession>
<protein>
    <recommendedName>
        <fullName evidence="11">Glycosyltransferase RgtA/B/C/D-like domain-containing protein</fullName>
    </recommendedName>
</protein>
<evidence type="ECO:0000256" key="6">
    <source>
        <dbReference type="ARBA" id="ARBA00022989"/>
    </source>
</evidence>
<evidence type="ECO:0000256" key="4">
    <source>
        <dbReference type="ARBA" id="ARBA00022679"/>
    </source>
</evidence>
<evidence type="ECO:0000256" key="2">
    <source>
        <dbReference type="ARBA" id="ARBA00022475"/>
    </source>
</evidence>
<dbReference type="GO" id="GO:0010041">
    <property type="term" value="P:response to iron(III) ion"/>
    <property type="evidence" value="ECO:0007669"/>
    <property type="project" value="TreeGrafter"/>
</dbReference>
<evidence type="ECO:0000256" key="3">
    <source>
        <dbReference type="ARBA" id="ARBA00022676"/>
    </source>
</evidence>
<feature type="transmembrane region" description="Helical" evidence="8">
    <location>
        <begin position="201"/>
        <end position="222"/>
    </location>
</feature>
<evidence type="ECO:0008006" key="11">
    <source>
        <dbReference type="Google" id="ProtNLM"/>
    </source>
</evidence>
<reference evidence="9 10" key="1">
    <citation type="journal article" date="2013" name="Antonie Van Leeuwenhoek">
        <title>Sphingomonas ginsenosidivorax sp. nov., with the ability to transform ginsenosides.</title>
        <authorList>
            <person name="Jin X.F."/>
            <person name="Kim J.K."/>
            <person name="Liu Q.M."/>
            <person name="Kang M.S."/>
            <person name="He D."/>
            <person name="Jin F.X."/>
            <person name="Kim S.C."/>
            <person name="Im W.T."/>
        </authorList>
    </citation>
    <scope>NUCLEOTIDE SEQUENCE [LARGE SCALE GENOMIC DNA]</scope>
    <source>
        <strain evidence="9 10">KHI67</strain>
    </source>
</reference>
<evidence type="ECO:0000313" key="9">
    <source>
        <dbReference type="EMBL" id="TXC73011.1"/>
    </source>
</evidence>
<organism evidence="9 10">
    <name type="scientific">Sphingomonas ginsenosidivorax</name>
    <dbReference type="NCBI Taxonomy" id="862135"/>
    <lineage>
        <taxon>Bacteria</taxon>
        <taxon>Pseudomonadati</taxon>
        <taxon>Pseudomonadota</taxon>
        <taxon>Alphaproteobacteria</taxon>
        <taxon>Sphingomonadales</taxon>
        <taxon>Sphingomonadaceae</taxon>
        <taxon>Sphingomonas</taxon>
    </lineage>
</organism>
<keyword evidence="6 8" id="KW-1133">Transmembrane helix</keyword>
<feature type="transmembrane region" description="Helical" evidence="8">
    <location>
        <begin position="284"/>
        <end position="306"/>
    </location>
</feature>
<keyword evidence="4" id="KW-0808">Transferase</keyword>
<evidence type="ECO:0000313" key="10">
    <source>
        <dbReference type="Proteomes" id="UP000321250"/>
    </source>
</evidence>
<keyword evidence="5 8" id="KW-0812">Transmembrane</keyword>
<comment type="subcellular location">
    <subcellularLocation>
        <location evidence="1">Cell membrane</location>
        <topology evidence="1">Multi-pass membrane protein</topology>
    </subcellularLocation>
</comment>
<evidence type="ECO:0000256" key="8">
    <source>
        <dbReference type="SAM" id="Phobius"/>
    </source>
</evidence>
<keyword evidence="2" id="KW-1003">Cell membrane</keyword>
<dbReference type="GO" id="GO:0009103">
    <property type="term" value="P:lipopolysaccharide biosynthetic process"/>
    <property type="evidence" value="ECO:0007669"/>
    <property type="project" value="UniProtKB-ARBA"/>
</dbReference>
<feature type="transmembrane region" description="Helical" evidence="8">
    <location>
        <begin position="326"/>
        <end position="345"/>
    </location>
</feature>
<dbReference type="GO" id="GO:0005886">
    <property type="term" value="C:plasma membrane"/>
    <property type="evidence" value="ECO:0007669"/>
    <property type="project" value="UniProtKB-SubCell"/>
</dbReference>
<name>A0A5C6ULM4_9SPHN</name>
<keyword evidence="10" id="KW-1185">Reference proteome</keyword>
<dbReference type="InterPro" id="IPR050297">
    <property type="entry name" value="LipidA_mod_glycosyltrf_83"/>
</dbReference>
<gene>
    <name evidence="9" type="ORF">FSB78_17340</name>
</gene>
<keyword evidence="3" id="KW-0328">Glycosyltransferase</keyword>
<evidence type="ECO:0000256" key="1">
    <source>
        <dbReference type="ARBA" id="ARBA00004651"/>
    </source>
</evidence>
<evidence type="ECO:0000256" key="7">
    <source>
        <dbReference type="ARBA" id="ARBA00023136"/>
    </source>
</evidence>
<dbReference type="GO" id="GO:0016763">
    <property type="term" value="F:pentosyltransferase activity"/>
    <property type="evidence" value="ECO:0007669"/>
    <property type="project" value="TreeGrafter"/>
</dbReference>
<feature type="transmembrane region" description="Helical" evidence="8">
    <location>
        <begin position="149"/>
        <end position="167"/>
    </location>
</feature>
<dbReference type="OrthoDB" id="345761at2"/>
<dbReference type="PANTHER" id="PTHR33908">
    <property type="entry name" value="MANNOSYLTRANSFERASE YKCB-RELATED"/>
    <property type="match status" value="1"/>
</dbReference>
<feature type="transmembrane region" description="Helical" evidence="8">
    <location>
        <begin position="101"/>
        <end position="118"/>
    </location>
</feature>
<dbReference type="Proteomes" id="UP000321250">
    <property type="component" value="Unassembled WGS sequence"/>
</dbReference>
<keyword evidence="7 8" id="KW-0472">Membrane</keyword>
<proteinExistence type="predicted"/>
<dbReference type="AlphaFoldDB" id="A0A5C6ULM4"/>
<dbReference type="EMBL" id="VOQR01000001">
    <property type="protein sequence ID" value="TXC73011.1"/>
    <property type="molecule type" value="Genomic_DNA"/>
</dbReference>
<dbReference type="PANTHER" id="PTHR33908:SF3">
    <property type="entry name" value="UNDECAPRENYL PHOSPHATE-ALPHA-4-AMINO-4-DEOXY-L-ARABINOSE ARABINOSYL TRANSFERASE"/>
    <property type="match status" value="1"/>
</dbReference>